<comment type="function">
    <text evidence="6">Specifically catalyzes the NAD or NADP-dependent dehydrogenation of L-aspartate to iminoaspartate.</text>
</comment>
<dbReference type="InterPro" id="IPR036291">
    <property type="entry name" value="NAD(P)-bd_dom_sf"/>
</dbReference>
<evidence type="ECO:0000259" key="8">
    <source>
        <dbReference type="Pfam" id="PF03447"/>
    </source>
</evidence>
<keyword evidence="2 6" id="KW-0662">Pyridine nucleotide biosynthesis</keyword>
<feature type="domain" description="Aspartate dehydrogenase" evidence="7">
    <location>
        <begin position="174"/>
        <end position="258"/>
    </location>
</feature>
<comment type="miscellaneous">
    <text evidence="6">The iminoaspartate product is unstable in aqueous solution and can decompose to oxaloacetate and ammonia.</text>
</comment>
<dbReference type="NCBIfam" id="NF009827">
    <property type="entry name" value="PRK13303.1-2"/>
    <property type="match status" value="1"/>
</dbReference>
<dbReference type="SUPFAM" id="SSF51735">
    <property type="entry name" value="NAD(P)-binding Rossmann-fold domains"/>
    <property type="match status" value="1"/>
</dbReference>
<evidence type="ECO:0000256" key="3">
    <source>
        <dbReference type="ARBA" id="ARBA00022857"/>
    </source>
</evidence>
<dbReference type="PANTHER" id="PTHR31873">
    <property type="entry name" value="L-ASPARTATE DEHYDROGENASE-RELATED"/>
    <property type="match status" value="1"/>
</dbReference>
<dbReference type="GO" id="GO:0033735">
    <property type="term" value="F:aspartate dehydrogenase [NAD(P)+] activity"/>
    <property type="evidence" value="ECO:0007669"/>
    <property type="project" value="UniProtKB-EC"/>
</dbReference>
<comment type="caution">
    <text evidence="9">The sequence shown here is derived from an EMBL/GenBank/DDBJ whole genome shotgun (WGS) entry which is preliminary data.</text>
</comment>
<dbReference type="Pfam" id="PF01958">
    <property type="entry name" value="Asp_DH_C"/>
    <property type="match status" value="1"/>
</dbReference>
<name>A0ABV7KTV3_9PROT</name>
<dbReference type="EMBL" id="JBHRTR010000004">
    <property type="protein sequence ID" value="MFC3225716.1"/>
    <property type="molecule type" value="Genomic_DNA"/>
</dbReference>
<evidence type="ECO:0000256" key="1">
    <source>
        <dbReference type="ARBA" id="ARBA00008331"/>
    </source>
</evidence>
<comment type="caution">
    <text evidence="6">Lacks conserved residue(s) required for the propagation of feature annotation.</text>
</comment>
<dbReference type="PIRSF" id="PIRSF005227">
    <property type="entry name" value="Asp_dh_NAD_syn"/>
    <property type="match status" value="1"/>
</dbReference>
<reference evidence="10" key="1">
    <citation type="journal article" date="2019" name="Int. J. Syst. Evol. Microbiol.">
        <title>The Global Catalogue of Microorganisms (GCM) 10K type strain sequencing project: providing services to taxonomists for standard genome sequencing and annotation.</title>
        <authorList>
            <consortium name="The Broad Institute Genomics Platform"/>
            <consortium name="The Broad Institute Genome Sequencing Center for Infectious Disease"/>
            <person name="Wu L."/>
            <person name="Ma J."/>
        </authorList>
    </citation>
    <scope>NUCLEOTIDE SEQUENCE [LARGE SCALE GENOMIC DNA]</scope>
    <source>
        <strain evidence="10">KCTC 42964</strain>
    </source>
</reference>
<proteinExistence type="inferred from homology"/>
<dbReference type="Pfam" id="PF03447">
    <property type="entry name" value="NAD_binding_3"/>
    <property type="match status" value="1"/>
</dbReference>
<evidence type="ECO:0000313" key="9">
    <source>
        <dbReference type="EMBL" id="MFC3225716.1"/>
    </source>
</evidence>
<dbReference type="InterPro" id="IPR005106">
    <property type="entry name" value="Asp/hSer_DH_NAD-bd"/>
</dbReference>
<dbReference type="InterPro" id="IPR002811">
    <property type="entry name" value="Asp_DH"/>
</dbReference>
<evidence type="ECO:0000313" key="10">
    <source>
        <dbReference type="Proteomes" id="UP001595528"/>
    </source>
</evidence>
<keyword evidence="5 6" id="KW-0520">NAD</keyword>
<dbReference type="Proteomes" id="UP001595528">
    <property type="component" value="Unassembled WGS sequence"/>
</dbReference>
<keyword evidence="10" id="KW-1185">Reference proteome</keyword>
<dbReference type="InterPro" id="IPR020626">
    <property type="entry name" value="Asp_DH_prok"/>
</dbReference>
<gene>
    <name evidence="6" type="primary">nadX</name>
    <name evidence="9" type="ORF">ACFOGJ_00640</name>
</gene>
<evidence type="ECO:0000256" key="6">
    <source>
        <dbReference type="HAMAP-Rule" id="MF_01265"/>
    </source>
</evidence>
<keyword evidence="4 6" id="KW-0560">Oxidoreductase</keyword>
<comment type="catalytic activity">
    <reaction evidence="6">
        <text>L-aspartate + NAD(+) + H2O = oxaloacetate + NH4(+) + NADH + H(+)</text>
        <dbReference type="Rhea" id="RHEA:11788"/>
        <dbReference type="ChEBI" id="CHEBI:15377"/>
        <dbReference type="ChEBI" id="CHEBI:15378"/>
        <dbReference type="ChEBI" id="CHEBI:16452"/>
        <dbReference type="ChEBI" id="CHEBI:28938"/>
        <dbReference type="ChEBI" id="CHEBI:29991"/>
        <dbReference type="ChEBI" id="CHEBI:57540"/>
        <dbReference type="ChEBI" id="CHEBI:57945"/>
        <dbReference type="EC" id="1.4.1.21"/>
    </reaction>
</comment>
<evidence type="ECO:0000256" key="4">
    <source>
        <dbReference type="ARBA" id="ARBA00023002"/>
    </source>
</evidence>
<evidence type="ECO:0000259" key="7">
    <source>
        <dbReference type="Pfam" id="PF01958"/>
    </source>
</evidence>
<dbReference type="RefSeq" id="WP_379897449.1">
    <property type="nucleotide sequence ID" value="NZ_JBHRTR010000004.1"/>
</dbReference>
<dbReference type="Gene3D" id="3.40.50.720">
    <property type="entry name" value="NAD(P)-binding Rossmann-like Domain"/>
    <property type="match status" value="1"/>
</dbReference>
<dbReference type="InterPro" id="IPR011182">
    <property type="entry name" value="L-Asp_DH"/>
</dbReference>
<dbReference type="NCBIfam" id="NF009828">
    <property type="entry name" value="PRK13303.1-3"/>
    <property type="match status" value="1"/>
</dbReference>
<comment type="pathway">
    <text evidence="6">Cofactor biosynthesis; NAD(+) biosynthesis; iminoaspartate from L-aspartate (dehydrogenase route): step 1/1.</text>
</comment>
<sequence length="271" mass="26844">MTKLERVALIGFGAIGRAVADGLLAAAGDDAPVLAAVLVRPGRAEPVRDALPAGTAVVEDVAGLRAAAPGLVVECAGQAAVAEHAEAVLAAGIDLMVISTGALAAPGRLERLTATAKAVGAQLIAPAGAIAGLDGLGALRRSGLSAVTYTSTKPPLAWRGTAAEEQLDLESLAQATTFFEGSARDAALAYPKNANLAATVALAGLGLDETRVRLVADPAAQGNTGRIEAEGAAGRLSVTMGGAASANPKTSASTAWSLLDAILRRGASFVI</sequence>
<dbReference type="HAMAP" id="MF_01265">
    <property type="entry name" value="NadX"/>
    <property type="match status" value="1"/>
</dbReference>
<comment type="catalytic activity">
    <reaction evidence="6">
        <text>L-aspartate + NADP(+) + H2O = oxaloacetate + NH4(+) + NADPH + H(+)</text>
        <dbReference type="Rhea" id="RHEA:11784"/>
        <dbReference type="ChEBI" id="CHEBI:15377"/>
        <dbReference type="ChEBI" id="CHEBI:15378"/>
        <dbReference type="ChEBI" id="CHEBI:16452"/>
        <dbReference type="ChEBI" id="CHEBI:28938"/>
        <dbReference type="ChEBI" id="CHEBI:29991"/>
        <dbReference type="ChEBI" id="CHEBI:57783"/>
        <dbReference type="ChEBI" id="CHEBI:58349"/>
        <dbReference type="EC" id="1.4.1.21"/>
    </reaction>
</comment>
<feature type="binding site" evidence="6">
    <location>
        <position position="129"/>
    </location>
    <ligand>
        <name>NAD(+)</name>
        <dbReference type="ChEBI" id="CHEBI:57540"/>
    </ligand>
</feature>
<keyword evidence="3 6" id="KW-0521">NADP</keyword>
<evidence type="ECO:0000256" key="5">
    <source>
        <dbReference type="ARBA" id="ARBA00023027"/>
    </source>
</evidence>
<dbReference type="SUPFAM" id="SSF55347">
    <property type="entry name" value="Glyceraldehyde-3-phosphate dehydrogenase-like, C-terminal domain"/>
    <property type="match status" value="1"/>
</dbReference>
<dbReference type="Gene3D" id="3.30.360.10">
    <property type="entry name" value="Dihydrodipicolinate Reductase, domain 2"/>
    <property type="match status" value="1"/>
</dbReference>
<feature type="binding site" evidence="6">
    <location>
        <position position="195"/>
    </location>
    <ligand>
        <name>NAD(+)</name>
        <dbReference type="ChEBI" id="CHEBI:57540"/>
    </ligand>
</feature>
<evidence type="ECO:0000256" key="2">
    <source>
        <dbReference type="ARBA" id="ARBA00022642"/>
    </source>
</evidence>
<accession>A0ABV7KTV3</accession>
<comment type="similarity">
    <text evidence="1 6">Belongs to the L-aspartate dehydrogenase family.</text>
</comment>
<feature type="domain" description="Aspartate/homoserine dehydrogenase NAD-binding" evidence="8">
    <location>
        <begin position="11"/>
        <end position="124"/>
    </location>
</feature>
<organism evidence="9 10">
    <name type="scientific">Marinibaculum pumilum</name>
    <dbReference type="NCBI Taxonomy" id="1766165"/>
    <lineage>
        <taxon>Bacteria</taxon>
        <taxon>Pseudomonadati</taxon>
        <taxon>Pseudomonadota</taxon>
        <taxon>Alphaproteobacteria</taxon>
        <taxon>Rhodospirillales</taxon>
        <taxon>Rhodospirillaceae</taxon>
        <taxon>Marinibaculum</taxon>
    </lineage>
</organism>
<dbReference type="EC" id="1.4.1.21" evidence="6"/>
<protein>
    <recommendedName>
        <fullName evidence="6">L-aspartate dehydrogenase</fullName>
        <ecNumber evidence="6">1.4.1.21</ecNumber>
    </recommendedName>
</protein>
<dbReference type="PANTHER" id="PTHR31873:SF6">
    <property type="entry name" value="ASPARTATE DEHYDROGENASE DOMAIN-CONTAINING PROTEIN"/>
    <property type="match status" value="1"/>
</dbReference>